<protein>
    <submittedName>
        <fullName evidence="2">Uncharacterized protein</fullName>
    </submittedName>
</protein>
<evidence type="ECO:0000256" key="1">
    <source>
        <dbReference type="SAM" id="MobiDB-lite"/>
    </source>
</evidence>
<keyword evidence="3" id="KW-1185">Reference proteome</keyword>
<gene>
    <name evidence="2" type="ORF">ACET3X_006142</name>
</gene>
<comment type="caution">
    <text evidence="2">The sequence shown here is derived from an EMBL/GenBank/DDBJ whole genome shotgun (WGS) entry which is preliminary data.</text>
</comment>
<feature type="region of interest" description="Disordered" evidence="1">
    <location>
        <begin position="272"/>
        <end position="292"/>
    </location>
</feature>
<dbReference type="EMBL" id="JBHGVX010000005">
    <property type="protein sequence ID" value="KAL1795918.1"/>
    <property type="molecule type" value="Genomic_DNA"/>
</dbReference>
<feature type="compositionally biased region" description="Pro residues" evidence="1">
    <location>
        <begin position="1"/>
        <end position="10"/>
    </location>
</feature>
<proteinExistence type="predicted"/>
<accession>A0ABR3UHG9</accession>
<name>A0ABR3UHG9_9PLEO</name>
<dbReference type="Proteomes" id="UP001578633">
    <property type="component" value="Chromosome 5"/>
</dbReference>
<evidence type="ECO:0000313" key="3">
    <source>
        <dbReference type="Proteomes" id="UP001578633"/>
    </source>
</evidence>
<dbReference type="RefSeq" id="XP_069306502.1">
    <property type="nucleotide sequence ID" value="XM_069452321.1"/>
</dbReference>
<reference evidence="2 3" key="1">
    <citation type="submission" date="2024-09" db="EMBL/GenBank/DDBJ databases">
        <title>T2T genomes of carrot and Alternaria dauci and their utility for understanding host-pathogen interaction during carrot leaf blight disease.</title>
        <authorList>
            <person name="Liu W."/>
            <person name="Xu S."/>
            <person name="Ou C."/>
            <person name="Liu X."/>
            <person name="Zhuang F."/>
            <person name="Deng X.W."/>
        </authorList>
    </citation>
    <scope>NUCLEOTIDE SEQUENCE [LARGE SCALE GENOMIC DNA]</scope>
    <source>
        <strain evidence="2 3">A2016</strain>
    </source>
</reference>
<feature type="region of interest" description="Disordered" evidence="1">
    <location>
        <begin position="1"/>
        <end position="70"/>
    </location>
</feature>
<evidence type="ECO:0000313" key="2">
    <source>
        <dbReference type="EMBL" id="KAL1795918.1"/>
    </source>
</evidence>
<sequence length="392" mass="41960">MTDIPLPPSPSGQTKKEKKAAAKLLRKGKNVPLPQSDDADLIVQHPEQDSAPLEMESTSIFVGGPGAETAQDADGDLMALGPKDTSDAAAGYVPKVDQPETEGSSDEPWPFIVHPFQQDSLILYERVAAFNHFERTVKTDRREWDEGPRAPCELCGRKHGPPCGTPGQLAALRSALLEGKQLRKEWSEQGAQPLGLPHEEMLEGEVHMLDSHRGLTSTTAKTAFCGICAKYHPGGRKGCTVPFCTKGCNRNHQPWVACGAAEQRFALVNKHRNGGKGRSEEPAPAPSTAKATRGLDTDKFGIFYDSIGDDPTVVRDAAGLFKGLSKKRAAEESAEQAGSNKKGKKKAGGEGSCQYPKPTPKGPDGPDDKGKGKAKPKRGGASRLNGSIFSHR</sequence>
<dbReference type="GeneID" id="96086464"/>
<organism evidence="2 3">
    <name type="scientific">Alternaria dauci</name>
    <dbReference type="NCBI Taxonomy" id="48095"/>
    <lineage>
        <taxon>Eukaryota</taxon>
        <taxon>Fungi</taxon>
        <taxon>Dikarya</taxon>
        <taxon>Ascomycota</taxon>
        <taxon>Pezizomycotina</taxon>
        <taxon>Dothideomycetes</taxon>
        <taxon>Pleosporomycetidae</taxon>
        <taxon>Pleosporales</taxon>
        <taxon>Pleosporineae</taxon>
        <taxon>Pleosporaceae</taxon>
        <taxon>Alternaria</taxon>
        <taxon>Alternaria sect. Porri</taxon>
    </lineage>
</organism>
<feature type="region of interest" description="Disordered" evidence="1">
    <location>
        <begin position="326"/>
        <end position="392"/>
    </location>
</feature>